<dbReference type="InterPro" id="IPR011322">
    <property type="entry name" value="N-reg_PII-like_a/b"/>
</dbReference>
<gene>
    <name evidence="2" type="ORF">CMV30_15735</name>
</gene>
<evidence type="ECO:0000313" key="3">
    <source>
        <dbReference type="Proteomes" id="UP000217265"/>
    </source>
</evidence>
<evidence type="ECO:0000256" key="1">
    <source>
        <dbReference type="ARBA" id="ARBA00010169"/>
    </source>
</evidence>
<dbReference type="SUPFAM" id="SSF54913">
    <property type="entry name" value="GlnB-like"/>
    <property type="match status" value="1"/>
</dbReference>
<name>A0A290QLG0_9BACT</name>
<dbReference type="OrthoDB" id="37622at2"/>
<dbReference type="AlphaFoldDB" id="A0A290QLG0"/>
<dbReference type="RefSeq" id="WP_096056912.1">
    <property type="nucleotide sequence ID" value="NZ_CP023344.1"/>
</dbReference>
<dbReference type="Gene3D" id="3.30.70.120">
    <property type="match status" value="1"/>
</dbReference>
<dbReference type="PANTHER" id="PTHR23419">
    <property type="entry name" value="DIVALENT CATION TOLERANCE CUTA-RELATED"/>
    <property type="match status" value="1"/>
</dbReference>
<sequence>MLMIGWTTVATMPQAETLAAGLIESRLAACVQIEGPITSFYSWEGRTERSEEFRISIKFIATRESDIEKWLLTHHPYKTPEWITVRTENVSEKYLSWVKANTYN</sequence>
<reference evidence="2 3" key="1">
    <citation type="submission" date="2017-09" db="EMBL/GenBank/DDBJ databases">
        <title>Complete genome sequence of Verrucomicrobial strain HZ-65, isolated from freshwater.</title>
        <authorList>
            <person name="Choi A."/>
        </authorList>
    </citation>
    <scope>NUCLEOTIDE SEQUENCE [LARGE SCALE GENOMIC DNA]</scope>
    <source>
        <strain evidence="2 3">HZ-65</strain>
    </source>
</reference>
<dbReference type="KEGG" id="vbh:CMV30_15735"/>
<protein>
    <submittedName>
        <fullName evidence="2">Divalent-cation tolerance protein CutA</fullName>
    </submittedName>
</protein>
<accession>A0A290QLG0</accession>
<dbReference type="PANTHER" id="PTHR23419:SF8">
    <property type="entry name" value="FI09726P"/>
    <property type="match status" value="1"/>
</dbReference>
<organism evidence="2 3">
    <name type="scientific">Nibricoccus aquaticus</name>
    <dbReference type="NCBI Taxonomy" id="2576891"/>
    <lineage>
        <taxon>Bacteria</taxon>
        <taxon>Pseudomonadati</taxon>
        <taxon>Verrucomicrobiota</taxon>
        <taxon>Opitutia</taxon>
        <taxon>Opitutales</taxon>
        <taxon>Opitutaceae</taxon>
        <taxon>Nibricoccus</taxon>
    </lineage>
</organism>
<keyword evidence="3" id="KW-1185">Reference proteome</keyword>
<proteinExistence type="inferred from homology"/>
<comment type="similarity">
    <text evidence="1">Belongs to the CutA family.</text>
</comment>
<dbReference type="InterPro" id="IPR004323">
    <property type="entry name" value="Ion_tolerance_CutA"/>
</dbReference>
<dbReference type="GO" id="GO:0010038">
    <property type="term" value="P:response to metal ion"/>
    <property type="evidence" value="ECO:0007669"/>
    <property type="project" value="InterPro"/>
</dbReference>
<evidence type="ECO:0000313" key="2">
    <source>
        <dbReference type="EMBL" id="ATC65281.1"/>
    </source>
</evidence>
<dbReference type="InterPro" id="IPR015867">
    <property type="entry name" value="N-reg_PII/ATP_PRibTrfase_C"/>
</dbReference>
<dbReference type="Pfam" id="PF03091">
    <property type="entry name" value="CutA1"/>
    <property type="match status" value="1"/>
</dbReference>
<dbReference type="EMBL" id="CP023344">
    <property type="protein sequence ID" value="ATC65281.1"/>
    <property type="molecule type" value="Genomic_DNA"/>
</dbReference>
<dbReference type="Proteomes" id="UP000217265">
    <property type="component" value="Chromosome"/>
</dbReference>
<dbReference type="GO" id="GO:0005507">
    <property type="term" value="F:copper ion binding"/>
    <property type="evidence" value="ECO:0007669"/>
    <property type="project" value="TreeGrafter"/>
</dbReference>